<reference evidence="1 2" key="1">
    <citation type="submission" date="2013-08" db="EMBL/GenBank/DDBJ databases">
        <authorList>
            <person name="Weinstock G."/>
            <person name="Sodergren E."/>
            <person name="Wylie T."/>
            <person name="Fulton L."/>
            <person name="Fulton R."/>
            <person name="Fronick C."/>
            <person name="O'Laughlin M."/>
            <person name="Godfrey J."/>
            <person name="Miner T."/>
            <person name="Herter B."/>
            <person name="Appelbaum E."/>
            <person name="Cordes M."/>
            <person name="Lek S."/>
            <person name="Wollam A."/>
            <person name="Pepin K.H."/>
            <person name="Palsikar V.B."/>
            <person name="Mitreva M."/>
            <person name="Wilson R.K."/>
        </authorList>
    </citation>
    <scope>NUCLEOTIDE SEQUENCE [LARGE SCALE GENOMIC DNA]</scope>
    <source>
        <strain evidence="1 2">ATCC 700332</strain>
    </source>
</reference>
<evidence type="ECO:0000313" key="1">
    <source>
        <dbReference type="EMBL" id="ERJ94006.1"/>
    </source>
</evidence>
<proteinExistence type="predicted"/>
<evidence type="ECO:0008006" key="3">
    <source>
        <dbReference type="Google" id="ProtNLM"/>
    </source>
</evidence>
<accession>A0ABN0P0F8</accession>
<comment type="caution">
    <text evidence="1">The sequence shown here is derived from an EMBL/GenBank/DDBJ whole genome shotgun (WGS) entry which is preliminary data.</text>
</comment>
<gene>
    <name evidence="1" type="ORF">HMPREF9193_00520</name>
</gene>
<name>A0ABN0P0F8_TRELE</name>
<keyword evidence="2" id="KW-1185">Reference proteome</keyword>
<protein>
    <recommendedName>
        <fullName evidence="3">Lipoprotein</fullName>
    </recommendedName>
</protein>
<organism evidence="1 2">
    <name type="scientific">Treponema lecithinolyticum ATCC 700332</name>
    <dbReference type="NCBI Taxonomy" id="1321815"/>
    <lineage>
        <taxon>Bacteria</taxon>
        <taxon>Pseudomonadati</taxon>
        <taxon>Spirochaetota</taxon>
        <taxon>Spirochaetia</taxon>
        <taxon>Spirochaetales</taxon>
        <taxon>Treponemataceae</taxon>
        <taxon>Treponema</taxon>
    </lineage>
</organism>
<sequence>MLGIYCKNDRKHKIRFIILSGTAVLLLLTGCKTVQIIDPLVLQEIAPLPRTVVIKPVVEYEPVYAVMKIVEVSEENGVQKYFLVRLGADKTGVAVGITGDIAEDIEFQKIIGSYKIIEMYGNFFRGQIDSLSYKIGTTAYVRVKIGEQVKEN</sequence>
<evidence type="ECO:0000313" key="2">
    <source>
        <dbReference type="Proteomes" id="UP000016649"/>
    </source>
</evidence>
<dbReference type="EMBL" id="AWVH01000008">
    <property type="protein sequence ID" value="ERJ94006.1"/>
    <property type="molecule type" value="Genomic_DNA"/>
</dbReference>
<dbReference type="Proteomes" id="UP000016649">
    <property type="component" value="Unassembled WGS sequence"/>
</dbReference>
<dbReference type="PROSITE" id="PS51257">
    <property type="entry name" value="PROKAR_LIPOPROTEIN"/>
    <property type="match status" value="1"/>
</dbReference>